<organism evidence="6">
    <name type="scientific">Staphylococcus schleiferi</name>
    <dbReference type="NCBI Taxonomy" id="1295"/>
    <lineage>
        <taxon>Bacteria</taxon>
        <taxon>Bacillati</taxon>
        <taxon>Bacillota</taxon>
        <taxon>Bacilli</taxon>
        <taxon>Bacillales</taxon>
        <taxon>Staphylococcaceae</taxon>
        <taxon>Staphylococcus</taxon>
    </lineage>
</organism>
<keyword evidence="6" id="KW-0645">Protease</keyword>
<sequence length="1671" mass="186525">MNRKYHLKSEKQVQQQFGIRKYKVGIVSVMFASFIYINIGHSAQAAELPASHESGSSITHSNVNTVEKKEVPEAGEHTALKSEDSVDATTVTHVESAVNKDKVINHTQAEQPTNADTATRDTTAKAPQSDKQDAEIGQQTGETTFRAADSSVPEANEADIHAPAPQAQAQPKTVEKIPEKVYEKSIPVMKHPKNAQTLGMGRGIGQGRESLGVIVPAHTKLYIRQVHPQNNDELHVSLMTDDSQQNKSKVIPKTGEWVSVEAAIDSAAFVNLPRGLNHQPLVDFYIQNNLGRALPTYRRGQSQSDFEAQWEKQDASYAFVEGEHISFLIPKEDRQRISKMKQSQGSAFKNLDEMIDYYDDVISKYSQWAGLNEDPQSPNYNVEMKYFTMADKNGYGLAYWTWDHMGSNSASLHGYLQPGWLALHEVGHGYDGWMVGDSRMELLEVWNNIFANEYQTKVQGIKNGWLYENRQQAFQQRIHDQILKNPQQFSYANIGLRDRLDFMTRMVRLTGIEGLTQMLQSVREEASQGPVTKDVPRWINTYWLANRGYNGLAYFDLYHIDIPTSLKDTVNAYPNSYIYPLALLIENETERQKYVKQLGLSTAYELVRSSDLKESTIKASATVTVDQQGQVLPDGSTIKLIDGTTQVAEATIVNGKAQFEQIRPGIYKIVAPLSKDAALPEHAYLIVKEKGENVATVTYPALQHRQTAMTERIVLQGISNREFVNIEYQPEHQKVIYRQNNVQPHFYFTDEYAHITIKNQNGKILLDQSLIGKETAEGKVATFDLKDGDTITVKHREPQSRRQVWRIENHTQLKLPQPEKETVTYTLTDKGFIVEGETTEAAEKRYAEQMQEDVTQLIQRLKAEPNRDYRIPLYRIVQGVQHMDVIEKEKLMQQLQPYLQEMVTNHTEQPTVSSTERDKGFITGDASENAWVTVTYPSGTMTKVQADEYGYWETAIPEREALQVNDQLAIVATLPGKFPSPPLYVKVTDTIAPPPPQVDDFVENTSTMTGTSALHTTILVTLPNKKTLQTNTVEGKWSIEIPPSTPQTADDTIFVQAIDDVGNRSAINYVTPIDNTPPVQPQVTVTEAGKHIIWGHGEKYKDTIEVTLPNNEIIKTKVGRNLTWMIGVPFHTELRAGSKISVIEIDRSGNRSQPGIGQVVDTTPPQTPTVDLLQQGTPVLTGKAEPKSKIIVTINEKTMLEAQVHQDGTWEINNPAIATIQADDNVSVKAVDESANVSPLIFVKVQPMTKAPETIESVKDSETSAHTNASETPSVPVETPEVMEQPKTENNVEATETEETPEKEVPVETEVASGPVESPEMVEESKAEDKVESTEEAEMPEEPTVKEETPTVVALAESLDVPKVENPSTSEESSEASSVVEPPKTEGNTEPTKTGEAPEKEMPVETEIASGPVETPEIVEEPKAENKVEPTEEVDKLEKPTVKEDTPTVVTPADIVETPETEEPVEVEERPQTDDNVVVIEEDDVTEESTLTEATRPSEEDILETISPSQVENTIGHIEELEKTTPVEHDSPTEAEITVENDKVSEAQEIEENSTTLEKPESQDGPMIEEMDYQNQYNEQNGDAKVQFVKAKTNVTHDYKAPEVTKTHLTLTRKTVPVAHVSVSDEKQRLSTASQLPAAGQSENIQWKGLLLACVGLSLMTRRFFKTHSKQ</sequence>
<feature type="compositionally biased region" description="Basic and acidic residues" evidence="2">
    <location>
        <begin position="1420"/>
        <end position="1446"/>
    </location>
</feature>
<reference evidence="6" key="1">
    <citation type="submission" date="2018-06" db="EMBL/GenBank/DDBJ databases">
        <authorList>
            <consortium name="Pathogen Informatics"/>
            <person name="Doyle S."/>
        </authorList>
    </citation>
    <scope>NUCLEOTIDE SEQUENCE [LARGE SCALE GENOMIC DNA]</scope>
    <source>
        <strain evidence="6">NCTC12218</strain>
    </source>
</reference>
<gene>
    <name evidence="6" type="ORF">NCTC12218_00418</name>
</gene>
<dbReference type="InterPro" id="IPR013783">
    <property type="entry name" value="Ig-like_fold"/>
</dbReference>
<dbReference type="InterPro" id="IPR041498">
    <property type="entry name" value="Big_6"/>
</dbReference>
<evidence type="ECO:0000256" key="1">
    <source>
        <dbReference type="ARBA" id="ARBA00022729"/>
    </source>
</evidence>
<dbReference type="InterPro" id="IPR031161">
    <property type="entry name" value="Peptidase_M60_dom"/>
</dbReference>
<dbReference type="Pfam" id="PF03272">
    <property type="entry name" value="Mucin_bdg"/>
    <property type="match status" value="1"/>
</dbReference>
<dbReference type="EMBL" id="UHEF01000001">
    <property type="protein sequence ID" value="SUM86876.1"/>
    <property type="molecule type" value="Genomic_DNA"/>
</dbReference>
<dbReference type="GO" id="GO:0008233">
    <property type="term" value="F:peptidase activity"/>
    <property type="evidence" value="ECO:0007669"/>
    <property type="project" value="UniProtKB-KW"/>
</dbReference>
<proteinExistence type="predicted"/>
<dbReference type="GO" id="GO:0006508">
    <property type="term" value="P:proteolysis"/>
    <property type="evidence" value="ECO:0007669"/>
    <property type="project" value="UniProtKB-KW"/>
</dbReference>
<feature type="compositionally biased region" description="Polar residues" evidence="2">
    <location>
        <begin position="1264"/>
        <end position="1273"/>
    </location>
</feature>
<feature type="region of interest" description="Disordered" evidence="2">
    <location>
        <begin position="97"/>
        <end position="156"/>
    </location>
</feature>
<feature type="compositionally biased region" description="Low complexity" evidence="2">
    <location>
        <begin position="1364"/>
        <end position="1382"/>
    </location>
</feature>
<feature type="compositionally biased region" description="Acidic residues" evidence="2">
    <location>
        <begin position="1457"/>
        <end position="1466"/>
    </location>
</feature>
<protein>
    <submittedName>
        <fullName evidence="6">Putative protease</fullName>
    </submittedName>
</protein>
<reference evidence="5 7" key="2">
    <citation type="submission" date="2020-11" db="EMBL/GenBank/DDBJ databases">
        <authorList>
            <consortium name="Pathogen Informatics"/>
        </authorList>
    </citation>
    <scope>NUCLEOTIDE SEQUENCE [LARGE SCALE GENOMIC DNA]</scope>
    <source>
        <strain evidence="5 7">NCTC12218</strain>
    </source>
</reference>
<dbReference type="Pfam" id="PF13402">
    <property type="entry name" value="Peptidase_M60"/>
    <property type="match status" value="1"/>
</dbReference>
<feature type="compositionally biased region" description="Basic and acidic residues" evidence="2">
    <location>
        <begin position="118"/>
        <end position="134"/>
    </location>
</feature>
<keyword evidence="3" id="KW-0812">Transmembrane</keyword>
<feature type="compositionally biased region" description="Basic and acidic residues" evidence="2">
    <location>
        <begin position="1323"/>
        <end position="1333"/>
    </location>
</feature>
<accession>A0A7Z7QMV7</accession>
<evidence type="ECO:0000256" key="3">
    <source>
        <dbReference type="SAM" id="Phobius"/>
    </source>
</evidence>
<evidence type="ECO:0000313" key="5">
    <source>
        <dbReference type="EMBL" id="CAD7358834.1"/>
    </source>
</evidence>
<feature type="transmembrane region" description="Helical" evidence="3">
    <location>
        <begin position="21"/>
        <end position="39"/>
    </location>
</feature>
<keyword evidence="1" id="KW-0732">Signal</keyword>
<keyword evidence="3" id="KW-1133">Transmembrane helix</keyword>
<feature type="region of interest" description="Disordered" evidence="2">
    <location>
        <begin position="1254"/>
        <end position="1513"/>
    </location>
</feature>
<dbReference type="SMART" id="SM01276">
    <property type="entry name" value="M60-like"/>
    <property type="match status" value="1"/>
</dbReference>
<dbReference type="Pfam" id="PF17936">
    <property type="entry name" value="Big_6"/>
    <property type="match status" value="2"/>
</dbReference>
<evidence type="ECO:0000313" key="7">
    <source>
        <dbReference type="Proteomes" id="UP000264146"/>
    </source>
</evidence>
<name>A0A7Z7QMV7_STASC</name>
<dbReference type="NCBIfam" id="TIGR01168">
    <property type="entry name" value="YSIRK_signal"/>
    <property type="match status" value="1"/>
</dbReference>
<dbReference type="RefSeq" id="WP_126496035.1">
    <property type="nucleotide sequence ID" value="NZ_LR962863.1"/>
</dbReference>
<dbReference type="InterPro" id="IPR005877">
    <property type="entry name" value="YSIRK_signal_dom"/>
</dbReference>
<dbReference type="InterPro" id="IPR004954">
    <property type="entry name" value="Mucin-bd"/>
</dbReference>
<evidence type="ECO:0000313" key="6">
    <source>
        <dbReference type="EMBL" id="SUM86876.1"/>
    </source>
</evidence>
<dbReference type="NCBIfam" id="NF033510">
    <property type="entry name" value="Ca_tandemer"/>
    <property type="match status" value="1"/>
</dbReference>
<evidence type="ECO:0000256" key="2">
    <source>
        <dbReference type="SAM" id="MobiDB-lite"/>
    </source>
</evidence>
<keyword evidence="6" id="KW-0378">Hydrolase</keyword>
<dbReference type="Proteomes" id="UP000264146">
    <property type="component" value="Chromosome"/>
</dbReference>
<dbReference type="Gene3D" id="3.40.390.80">
    <property type="entry name" value="Peptidase M60, enhancin-like domain 2"/>
    <property type="match status" value="1"/>
</dbReference>
<dbReference type="EMBL" id="LR962863">
    <property type="protein sequence ID" value="CAD7358834.1"/>
    <property type="molecule type" value="Genomic_DNA"/>
</dbReference>
<keyword evidence="3" id="KW-0472">Membrane</keyword>
<dbReference type="PROSITE" id="PS51723">
    <property type="entry name" value="PEPTIDASE_M60"/>
    <property type="match status" value="1"/>
</dbReference>
<dbReference type="Gene3D" id="2.60.40.10">
    <property type="entry name" value="Immunoglobulins"/>
    <property type="match status" value="3"/>
</dbReference>
<feature type="domain" description="Peptidase M60" evidence="4">
    <location>
        <begin position="206"/>
        <end position="511"/>
    </location>
</feature>
<evidence type="ECO:0000259" key="4">
    <source>
        <dbReference type="PROSITE" id="PS51723"/>
    </source>
</evidence>
<dbReference type="Pfam" id="PF04650">
    <property type="entry name" value="YSIRK_signal"/>
    <property type="match status" value="1"/>
</dbReference>